<evidence type="ECO:0000259" key="11">
    <source>
        <dbReference type="Pfam" id="PF03033"/>
    </source>
</evidence>
<keyword evidence="9 10" id="KW-0961">Cell wall biogenesis/degradation</keyword>
<dbReference type="AlphaFoldDB" id="A0A0B0HC69"/>
<evidence type="ECO:0000313" key="13">
    <source>
        <dbReference type="EMBL" id="KHF26257.1"/>
    </source>
</evidence>
<evidence type="ECO:0000256" key="9">
    <source>
        <dbReference type="ARBA" id="ARBA00023316"/>
    </source>
</evidence>
<feature type="binding site" evidence="10">
    <location>
        <position position="288"/>
    </location>
    <ligand>
        <name>UDP-N-acetyl-alpha-D-glucosamine</name>
        <dbReference type="ChEBI" id="CHEBI:57705"/>
    </ligand>
</feature>
<dbReference type="InterPro" id="IPR004276">
    <property type="entry name" value="GlycoTrans_28_N"/>
</dbReference>
<keyword evidence="2 10" id="KW-0132">Cell division</keyword>
<evidence type="ECO:0000256" key="2">
    <source>
        <dbReference type="ARBA" id="ARBA00022618"/>
    </source>
</evidence>
<dbReference type="OrthoDB" id="9808936at2"/>
<evidence type="ECO:0000256" key="6">
    <source>
        <dbReference type="ARBA" id="ARBA00022984"/>
    </source>
</evidence>
<evidence type="ECO:0000256" key="8">
    <source>
        <dbReference type="ARBA" id="ARBA00023306"/>
    </source>
</evidence>
<dbReference type="PANTHER" id="PTHR21015:SF22">
    <property type="entry name" value="GLYCOSYLTRANSFERASE"/>
    <property type="match status" value="1"/>
</dbReference>
<evidence type="ECO:0000313" key="14">
    <source>
        <dbReference type="EMBL" id="OOY35966.1"/>
    </source>
</evidence>
<feature type="binding site" evidence="10">
    <location>
        <position position="161"/>
    </location>
    <ligand>
        <name>UDP-N-acetyl-alpha-D-glucosamine</name>
        <dbReference type="ChEBI" id="CHEBI:57705"/>
    </ligand>
</feature>
<dbReference type="InterPro" id="IPR006009">
    <property type="entry name" value="GlcNAc_MurG"/>
</dbReference>
<dbReference type="PANTHER" id="PTHR21015">
    <property type="entry name" value="UDP-N-ACETYLGLUCOSAMINE--N-ACETYLMURAMYL-(PENTAPEPTIDE) PYROPHOSPHORYL-UNDECAPRENOL N-ACETYLGLUCOSAMINE TRANSFERASE 1"/>
    <property type="match status" value="1"/>
</dbReference>
<organism evidence="13 15">
    <name type="scientific">Solemya velum gill symbiont</name>
    <dbReference type="NCBI Taxonomy" id="2340"/>
    <lineage>
        <taxon>Bacteria</taxon>
        <taxon>Pseudomonadati</taxon>
        <taxon>Pseudomonadota</taxon>
        <taxon>Gammaproteobacteria</taxon>
        <taxon>sulfur-oxidizing symbionts</taxon>
    </lineage>
</organism>
<feature type="binding site" evidence="10">
    <location>
        <begin position="11"/>
        <end position="13"/>
    </location>
    <ligand>
        <name>UDP-N-acetyl-alpha-D-glucosamine</name>
        <dbReference type="ChEBI" id="CHEBI:57705"/>
    </ligand>
</feature>
<keyword evidence="6 10" id="KW-0573">Peptidoglycan synthesis</keyword>
<dbReference type="EC" id="2.4.1.227" evidence="10"/>
<dbReference type="Pfam" id="PF04101">
    <property type="entry name" value="Glyco_tran_28_C"/>
    <property type="match status" value="1"/>
</dbReference>
<feature type="binding site" evidence="10">
    <location>
        <position position="243"/>
    </location>
    <ligand>
        <name>UDP-N-acetyl-alpha-D-glucosamine</name>
        <dbReference type="ChEBI" id="CHEBI:57705"/>
    </ligand>
</feature>
<dbReference type="SUPFAM" id="SSF53756">
    <property type="entry name" value="UDP-Glycosyltransferase/glycogen phosphorylase"/>
    <property type="match status" value="1"/>
</dbReference>
<evidence type="ECO:0000259" key="12">
    <source>
        <dbReference type="Pfam" id="PF04101"/>
    </source>
</evidence>
<accession>A0A0B0HC69</accession>
<dbReference type="RefSeq" id="WP_043116001.1">
    <property type="nucleotide sequence ID" value="NZ_JRAA01000001.1"/>
</dbReference>
<comment type="caution">
    <text evidence="13">The sequence shown here is derived from an EMBL/GenBank/DDBJ whole genome shotgun (WGS) entry which is preliminary data.</text>
</comment>
<feature type="domain" description="Glycosyl transferase family 28 C-terminal" evidence="12">
    <location>
        <begin position="183"/>
        <end position="340"/>
    </location>
</feature>
<keyword evidence="15" id="KW-1185">Reference proteome</keyword>
<dbReference type="EMBL" id="MPNX01000002">
    <property type="protein sequence ID" value="OOY35966.1"/>
    <property type="molecule type" value="Genomic_DNA"/>
</dbReference>
<feature type="binding site" evidence="10">
    <location>
        <position position="123"/>
    </location>
    <ligand>
        <name>UDP-N-acetyl-alpha-D-glucosamine</name>
        <dbReference type="ChEBI" id="CHEBI:57705"/>
    </ligand>
</feature>
<dbReference type="STRING" id="2340.JV46_15830"/>
<comment type="subcellular location">
    <subcellularLocation>
        <location evidence="10">Cell membrane</location>
        <topology evidence="10">Peripheral membrane protein</topology>
        <orientation evidence="10">Cytoplasmic side</orientation>
    </subcellularLocation>
</comment>
<feature type="domain" description="Glycosyltransferase family 28 N-terminal" evidence="11">
    <location>
        <begin position="4"/>
        <end position="141"/>
    </location>
</feature>
<dbReference type="GO" id="GO:0051301">
    <property type="term" value="P:cell division"/>
    <property type="evidence" value="ECO:0007669"/>
    <property type="project" value="UniProtKB-KW"/>
</dbReference>
<evidence type="ECO:0000256" key="4">
    <source>
        <dbReference type="ARBA" id="ARBA00022679"/>
    </source>
</evidence>
<comment type="similarity">
    <text evidence="10">Belongs to the glycosyltransferase 28 family. MurG subfamily.</text>
</comment>
<dbReference type="Gene3D" id="3.40.50.2000">
    <property type="entry name" value="Glycogen Phosphorylase B"/>
    <property type="match status" value="2"/>
</dbReference>
<dbReference type="GO" id="GO:0005975">
    <property type="term" value="P:carbohydrate metabolic process"/>
    <property type="evidence" value="ECO:0007669"/>
    <property type="project" value="InterPro"/>
</dbReference>
<evidence type="ECO:0000256" key="5">
    <source>
        <dbReference type="ARBA" id="ARBA00022960"/>
    </source>
</evidence>
<evidence type="ECO:0000256" key="1">
    <source>
        <dbReference type="ARBA" id="ARBA00022475"/>
    </source>
</evidence>
<dbReference type="HAMAP" id="MF_00033">
    <property type="entry name" value="MurG"/>
    <property type="match status" value="1"/>
</dbReference>
<dbReference type="NCBIfam" id="TIGR01133">
    <property type="entry name" value="murG"/>
    <property type="match status" value="1"/>
</dbReference>
<keyword evidence="4 10" id="KW-0808">Transferase</keyword>
<evidence type="ECO:0000256" key="10">
    <source>
        <dbReference type="HAMAP-Rule" id="MF_00033"/>
    </source>
</evidence>
<evidence type="ECO:0000256" key="7">
    <source>
        <dbReference type="ARBA" id="ARBA00023136"/>
    </source>
</evidence>
<keyword evidence="1 10" id="KW-1003">Cell membrane</keyword>
<dbReference type="PATRIC" id="fig|2340.3.peg.767"/>
<keyword evidence="8 10" id="KW-0131">Cell cycle</keyword>
<dbReference type="GO" id="GO:0005886">
    <property type="term" value="C:plasma membrane"/>
    <property type="evidence" value="ECO:0007669"/>
    <property type="project" value="UniProtKB-SubCell"/>
</dbReference>
<comment type="pathway">
    <text evidence="10">Cell wall biogenesis; peptidoglycan biosynthesis.</text>
</comment>
<reference evidence="13 15" key="1">
    <citation type="journal article" date="2014" name="BMC Genomics">
        <title>The genome of the intracellular bacterium of the coastal bivalve, Solemya velum: a blueprint for thriving in and out of symbiosis.</title>
        <authorList>
            <person name="Dmytrenko O."/>
            <person name="Russell S.L."/>
            <person name="Loo W.T."/>
            <person name="Fontanez K.M."/>
            <person name="Liao L."/>
            <person name="Roeselers G."/>
            <person name="Sharma R."/>
            <person name="Stewart F.J."/>
            <person name="Newton I.L."/>
            <person name="Woyke T."/>
            <person name="Wu D."/>
            <person name="Lang J.M."/>
            <person name="Eisen J.A."/>
            <person name="Cavanaugh C.M."/>
        </authorList>
    </citation>
    <scope>NUCLEOTIDE SEQUENCE [LARGE SCALE GENOMIC DNA]</scope>
    <source>
        <strain evidence="13 15">WH</strain>
    </source>
</reference>
<proteinExistence type="inferred from homology"/>
<dbReference type="Proteomes" id="UP000030856">
    <property type="component" value="Unassembled WGS sequence"/>
</dbReference>
<dbReference type="GeneID" id="86991185"/>
<keyword evidence="7 10" id="KW-0472">Membrane</keyword>
<protein>
    <recommendedName>
        <fullName evidence="10">UDP-N-acetylglucosamine--N-acetylmuramyl-(pentapeptide) pyrophosphoryl-undecaprenol N-acetylglucosamine transferase</fullName>
        <ecNumber evidence="10">2.4.1.227</ecNumber>
    </recommendedName>
    <alternativeName>
        <fullName evidence="10">Undecaprenyl-PP-MurNAc-pentapeptide-UDPGlcNAc GlcNAc transferase</fullName>
    </alternativeName>
</protein>
<dbReference type="Proteomes" id="UP000190962">
    <property type="component" value="Unassembled WGS sequence"/>
</dbReference>
<comment type="catalytic activity">
    <reaction evidence="10">
        <text>di-trans,octa-cis-undecaprenyl diphospho-N-acetyl-alpha-D-muramoyl-L-alanyl-D-glutamyl-meso-2,6-diaminopimeloyl-D-alanyl-D-alanine + UDP-N-acetyl-alpha-D-glucosamine = di-trans,octa-cis-undecaprenyl diphospho-[N-acetyl-alpha-D-glucosaminyl-(1-&gt;4)]-N-acetyl-alpha-D-muramoyl-L-alanyl-D-glutamyl-meso-2,6-diaminopimeloyl-D-alanyl-D-alanine + UDP + H(+)</text>
        <dbReference type="Rhea" id="RHEA:31227"/>
        <dbReference type="ChEBI" id="CHEBI:15378"/>
        <dbReference type="ChEBI" id="CHEBI:57705"/>
        <dbReference type="ChEBI" id="CHEBI:58223"/>
        <dbReference type="ChEBI" id="CHEBI:61387"/>
        <dbReference type="ChEBI" id="CHEBI:61388"/>
        <dbReference type="EC" id="2.4.1.227"/>
    </reaction>
</comment>
<reference evidence="14 16" key="2">
    <citation type="submission" date="2016-11" db="EMBL/GenBank/DDBJ databases">
        <title>Mixed transmission modes and dynamic genome evolution in an obligate animal-bacterial symbiosis.</title>
        <authorList>
            <person name="Russell S.L."/>
            <person name="Corbett-Detig R.B."/>
            <person name="Cavanaugh C.M."/>
        </authorList>
    </citation>
    <scope>NUCLEOTIDE SEQUENCE [LARGE SCALE GENOMIC DNA]</scope>
    <source>
        <strain evidence="14">MA-KB16</strain>
    </source>
</reference>
<dbReference type="UniPathway" id="UPA00219"/>
<dbReference type="Pfam" id="PF03033">
    <property type="entry name" value="Glyco_transf_28"/>
    <property type="match status" value="1"/>
</dbReference>
<evidence type="ECO:0000256" key="3">
    <source>
        <dbReference type="ARBA" id="ARBA00022676"/>
    </source>
</evidence>
<sequence length="356" mass="37275">MAQILVMAGGTGGHVFPALAAAKELIARGHKVTWLGSKESFESRLVPTEGIEIDTIDIKGLRGNGIKRLLLAPLQLSRALLQASRVLKHRTPDLVIGMGGFAAAPGGVAARLMGIPLLIHEQNAIPGLTNRLLSKIASRVCQAFPGAFEGDKVVLTGNPVRPEITTLAEPQKRYDAREGKLQLLVVGGSLGAAALNKTVPAALALIDADKRPVVRHQAGRNKDAAAAESYRSAGVDASVSAFIDDMAEAFAWADLVICRSGALTVSELAAAGVAACLVPYPYAVDDHQTANGSYLADAGAAELIQERDLDAHLLANFIVASDRAKLKKMAVIARQLAKPDATSRVATLCEEALGHG</sequence>
<dbReference type="GO" id="GO:0071555">
    <property type="term" value="P:cell wall organization"/>
    <property type="evidence" value="ECO:0007669"/>
    <property type="project" value="UniProtKB-KW"/>
</dbReference>
<dbReference type="GO" id="GO:0009252">
    <property type="term" value="P:peptidoglycan biosynthetic process"/>
    <property type="evidence" value="ECO:0007669"/>
    <property type="project" value="UniProtKB-UniRule"/>
</dbReference>
<comment type="function">
    <text evidence="10">Cell wall formation. Catalyzes the transfer of a GlcNAc subunit on undecaprenyl-pyrophosphoryl-MurNAc-pentapeptide (lipid intermediate I) to form undecaprenyl-pyrophosphoryl-MurNAc-(pentapeptide)GlcNAc (lipid intermediate II).</text>
</comment>
<dbReference type="InterPro" id="IPR007235">
    <property type="entry name" value="Glyco_trans_28_C"/>
</dbReference>
<dbReference type="eggNOG" id="COG0707">
    <property type="taxonomic scope" value="Bacteria"/>
</dbReference>
<feature type="binding site" evidence="10">
    <location>
        <begin position="262"/>
        <end position="267"/>
    </location>
    <ligand>
        <name>UDP-N-acetyl-alpha-D-glucosamine</name>
        <dbReference type="ChEBI" id="CHEBI:57705"/>
    </ligand>
</feature>
<feature type="binding site" evidence="10">
    <location>
        <position position="189"/>
    </location>
    <ligand>
        <name>UDP-N-acetyl-alpha-D-glucosamine</name>
        <dbReference type="ChEBI" id="CHEBI:57705"/>
    </ligand>
</feature>
<gene>
    <name evidence="10 13" type="primary">murG</name>
    <name evidence="14" type="ORF">BOV88_02705</name>
    <name evidence="13" type="ORF">JV46_15830</name>
</gene>
<keyword evidence="5 10" id="KW-0133">Cell shape</keyword>
<evidence type="ECO:0000313" key="16">
    <source>
        <dbReference type="Proteomes" id="UP000190962"/>
    </source>
</evidence>
<evidence type="ECO:0000313" key="15">
    <source>
        <dbReference type="Proteomes" id="UP000030856"/>
    </source>
</evidence>
<dbReference type="GO" id="GO:0008360">
    <property type="term" value="P:regulation of cell shape"/>
    <property type="evidence" value="ECO:0007669"/>
    <property type="project" value="UniProtKB-KW"/>
</dbReference>
<keyword evidence="3 10" id="KW-0328">Glycosyltransferase</keyword>
<dbReference type="CDD" id="cd03785">
    <property type="entry name" value="GT28_MurG"/>
    <property type="match status" value="1"/>
</dbReference>
<dbReference type="EMBL" id="JRAA01000001">
    <property type="protein sequence ID" value="KHF26257.1"/>
    <property type="molecule type" value="Genomic_DNA"/>
</dbReference>
<dbReference type="GO" id="GO:0050511">
    <property type="term" value="F:undecaprenyldiphospho-muramoylpentapeptide beta-N-acetylglucosaminyltransferase activity"/>
    <property type="evidence" value="ECO:0007669"/>
    <property type="project" value="UniProtKB-UniRule"/>
</dbReference>
<name>A0A0B0HC69_SOVGS</name>